<dbReference type="Proteomes" id="UP000007052">
    <property type="component" value="Chromosome"/>
</dbReference>
<reference evidence="2" key="1">
    <citation type="submission" date="2010-07" db="EMBL/GenBank/DDBJ databases">
        <title>The genome sequence of Haemophilus parainfluenzae T3T1.</title>
        <authorList>
            <person name="Crook D."/>
            <person name="Hood D."/>
            <person name="Moxon R."/>
            <person name="Parkhill J."/>
            <person name="Aslett M."/>
            <person name="Bentley S.D."/>
        </authorList>
    </citation>
    <scope>NUCLEOTIDE SEQUENCE [LARGE SCALE GENOMIC DNA]</scope>
    <source>
        <strain evidence="2">T3T1</strain>
    </source>
</reference>
<organism evidence="1 2">
    <name type="scientific">Haemophilus parainfluenzae (strain T3T1)</name>
    <dbReference type="NCBI Taxonomy" id="862965"/>
    <lineage>
        <taxon>Bacteria</taxon>
        <taxon>Pseudomonadati</taxon>
        <taxon>Pseudomonadota</taxon>
        <taxon>Gammaproteobacteria</taxon>
        <taxon>Pasteurellales</taxon>
        <taxon>Pasteurellaceae</taxon>
        <taxon>Haemophilus</taxon>
    </lineage>
</organism>
<proteinExistence type="predicted"/>
<dbReference type="KEGG" id="hpr:PARA_00160"/>
<evidence type="ECO:0000313" key="1">
    <source>
        <dbReference type="EMBL" id="CBW14124.1"/>
    </source>
</evidence>
<name>A0AB33QH47_HAEP3</name>
<dbReference type="AlphaFoldDB" id="A0AB33QH47"/>
<dbReference type="EMBL" id="FQ312002">
    <property type="protein sequence ID" value="CBW14124.1"/>
    <property type="molecule type" value="Genomic_DNA"/>
</dbReference>
<gene>
    <name evidence="1" type="ordered locus">PARA_00160</name>
</gene>
<accession>A0AB33QH47</accession>
<protein>
    <submittedName>
        <fullName evidence="1">Uncharacterized protein</fullName>
    </submittedName>
</protein>
<evidence type="ECO:0000313" key="2">
    <source>
        <dbReference type="Proteomes" id="UP000007052"/>
    </source>
</evidence>
<sequence>MKYILNTGHKANGSLIHSLINIHIIFPAKGNHLMKIKVRSKKIMDFL</sequence>